<dbReference type="EMBL" id="CP130144">
    <property type="protein sequence ID" value="WNZ47114.1"/>
    <property type="molecule type" value="Genomic_DNA"/>
</dbReference>
<reference evidence="1" key="2">
    <citation type="submission" date="2023-07" db="EMBL/GenBank/DDBJ databases">
        <authorList>
            <person name="Bai X.-H."/>
            <person name="Wang H.-H."/>
            <person name="Wang J."/>
            <person name="Ma M.-Y."/>
            <person name="Hu H.-H."/>
            <person name="Song Z.-L."/>
            <person name="Ma H.-G."/>
            <person name="Fan Y."/>
            <person name="Du C.-Y."/>
            <person name="Xu J.-C."/>
        </authorList>
    </citation>
    <scope>NUCLEOTIDE SEQUENCE</scope>
    <source>
        <strain evidence="1">CZ1</strain>
    </source>
</reference>
<reference evidence="1" key="1">
    <citation type="journal article" date="2023" name="Plants (Basel)">
        <title>Genomic Analysis of Leptolyngbya boryana CZ1 Reveals Efficient Carbon Fixation Modules.</title>
        <authorList>
            <person name="Bai X."/>
            <person name="Wang H."/>
            <person name="Cheng W."/>
            <person name="Wang J."/>
            <person name="Ma M."/>
            <person name="Hu H."/>
            <person name="Song Z."/>
            <person name="Ma H."/>
            <person name="Fan Y."/>
            <person name="Du C."/>
            <person name="Xu J."/>
        </authorList>
    </citation>
    <scope>NUCLEOTIDE SEQUENCE</scope>
    <source>
        <strain evidence="1">CZ1</strain>
    </source>
</reference>
<accession>A0AA96WZP4</accession>
<proteinExistence type="predicted"/>
<gene>
    <name evidence="1" type="ORF">Q2T42_04595</name>
</gene>
<organism evidence="1">
    <name type="scientific">Leptolyngbya boryana CZ1</name>
    <dbReference type="NCBI Taxonomy" id="3060204"/>
    <lineage>
        <taxon>Bacteria</taxon>
        <taxon>Bacillati</taxon>
        <taxon>Cyanobacteriota</taxon>
        <taxon>Cyanophyceae</taxon>
        <taxon>Leptolyngbyales</taxon>
        <taxon>Leptolyngbyaceae</taxon>
        <taxon>Leptolyngbya group</taxon>
        <taxon>Leptolyngbya</taxon>
    </lineage>
</organism>
<name>A0AA96WZP4_LEPBY</name>
<protein>
    <submittedName>
        <fullName evidence="1">Uncharacterized protein</fullName>
    </submittedName>
</protein>
<dbReference type="AlphaFoldDB" id="A0AA96WZP4"/>
<sequence length="238" mass="24956">MGLQEELTQIFKDWGQELNSQERVALKKDASGYSDVDAWKAKHIAMVATSGVAAGVTGGPWSYAAIVADLLWCRKVAPLGCLGIGYIYDEDVDIDQDMNMIMAIWAGVGVASAGVPAGKVGVKVSPKATMKFGTKMIPKLAAKGTGKLAGEVVGKVVSKTALKASSKALSKLTAKIVDKAVAKVFAKAAAKVGVGWIPIIGGVVSGGINWWLLSTMMDAAEQYYSNPYVVFDGNELAV</sequence>
<evidence type="ECO:0000313" key="1">
    <source>
        <dbReference type="EMBL" id="WNZ47114.1"/>
    </source>
</evidence>
<dbReference type="RefSeq" id="WP_316427948.1">
    <property type="nucleotide sequence ID" value="NZ_CP130144.1"/>
</dbReference>